<feature type="compositionally biased region" description="Basic residues" evidence="1">
    <location>
        <begin position="119"/>
        <end position="129"/>
    </location>
</feature>
<accession>A0AB74CJN5</accession>
<evidence type="ECO:0000256" key="1">
    <source>
        <dbReference type="SAM" id="MobiDB-lite"/>
    </source>
</evidence>
<evidence type="ECO:0000313" key="3">
    <source>
        <dbReference type="Proteomes" id="UP000275480"/>
    </source>
</evidence>
<comment type="caution">
    <text evidence="2">The sequence shown here is derived from an EMBL/GenBank/DDBJ whole genome shotgun (WGS) entry which is preliminary data.</text>
</comment>
<feature type="region of interest" description="Disordered" evidence="1">
    <location>
        <begin position="818"/>
        <end position="849"/>
    </location>
</feature>
<name>A0AB74CJN5_ASPFL</name>
<dbReference type="Pfam" id="PF11917">
    <property type="entry name" value="DUF3435"/>
    <property type="match status" value="1"/>
</dbReference>
<sequence length="951" mass="109501">MAAPSQSEAHSLWLPFFINDELLPVHSFLSSRPSAISLSHSPSLPGASSCFYFLLLPDPLSVPLPWVMARLPRTYTGRSSDDDETASSASFRLDSDDAAGVDLQTDVTDFTDSDVPPPTRRRDKGRSRQNRSMQRPSGGKSHKSEKGSPSLSRLATDSDCSSSGDDVNVDVRHSRSPEQRCSQKKIRKPAALSGAPTRNNDSNTSSSDDDCSGSGFESDSDTDPDIDSDGELSSDSDDDGYADGTRRNITRMDERWERYCRKRNKKYRALPDSLWANPASALREARKKELTLFLRWCLRLRRGKNGRKLKGIKRFKSLDTDWKSFLRHYEKITGEPMDDALGRRMRKVGINPSPDSGRVANLFLPQSIRRIARKHELDTDEKEKTPMFIEDVVPLQETTLRTMEKRFDLGLQRMQQCLYPLMACFTVNRINAMRRLQYQHLQCSIQRDPHGGPPRILLEIKYKFAKKYMGVTQANTFPLPEIIYDPSLMLSPHTFLLGILFHDDAFRAPGIKSMEDLRRLWVEDGRQQMEVPLKRDKAKHYVFCKVKSVRGKIQIHRDQPISQSTLSRQLKIFGEIAGFKWSLFTHRFRLSVLPSYDTDPERLGLLGLVSDAKQNLIMKHADIRTFLNHYLPRRINTDMQALMRGLKPDSAMMRAVTRMGRWIDRRRPRELTDAQKATVEHDPELQKAIRKRDAFSKKLQRSQKRTGRKLDKLDKLKRGVTNTRNRLLYALRQRVREEFDEEQAVLDIERQLAGTAILDGEAKEQLQIEEQLLPQQIHLLGKLMTWPTSLSVEAEWQRRNEATEAVRLYCDVLEGGPRRGRRPKRTVPVKEPRKHSLSREEAIAPTESPLLIPSPSRHEIALQEAGEDIRTAAKPRACFQCYGNPAGCDHRRLKQYSRHKGLLRHFRAVHLDDRHCNYCNESVDNDMCWRRHTVDKHRLNVRYLEDYPHNL</sequence>
<dbReference type="PANTHER" id="PTHR37535">
    <property type="entry name" value="FLUG DOMAIN PROTEIN"/>
    <property type="match status" value="1"/>
</dbReference>
<feature type="compositionally biased region" description="Basic residues" evidence="1">
    <location>
        <begin position="698"/>
        <end position="707"/>
    </location>
</feature>
<feature type="compositionally biased region" description="Basic residues" evidence="1">
    <location>
        <begin position="818"/>
        <end position="836"/>
    </location>
</feature>
<dbReference type="PANTHER" id="PTHR37535:SF2">
    <property type="entry name" value="FINGER DOMAIN PROTEIN, PUTATIVE (AFU_ORTHOLOGUE AFUA_6G09300)-RELATED"/>
    <property type="match status" value="1"/>
</dbReference>
<evidence type="ECO:0000313" key="2">
    <source>
        <dbReference type="EMBL" id="RMZ45421.1"/>
    </source>
</evidence>
<protein>
    <recommendedName>
        <fullName evidence="4">C2H2 finger domain protein</fullName>
    </recommendedName>
</protein>
<feature type="compositionally biased region" description="Basic and acidic residues" evidence="1">
    <location>
        <begin position="169"/>
        <end position="178"/>
    </location>
</feature>
<feature type="region of interest" description="Disordered" evidence="1">
    <location>
        <begin position="75"/>
        <end position="246"/>
    </location>
</feature>
<feature type="compositionally biased region" description="Low complexity" evidence="1">
    <location>
        <begin position="201"/>
        <end position="217"/>
    </location>
</feature>
<feature type="region of interest" description="Disordered" evidence="1">
    <location>
        <begin position="694"/>
        <end position="713"/>
    </location>
</feature>
<dbReference type="AlphaFoldDB" id="A0AB74CJN5"/>
<feature type="compositionally biased region" description="Polar residues" evidence="1">
    <location>
        <begin position="151"/>
        <end position="165"/>
    </location>
</feature>
<dbReference type="Proteomes" id="UP000275480">
    <property type="component" value="Unassembled WGS sequence"/>
</dbReference>
<proteinExistence type="predicted"/>
<reference evidence="2 3" key="1">
    <citation type="submission" date="2018-07" db="EMBL/GenBank/DDBJ databases">
        <title>Identification of spontaneous genetic mutation associated with occurrence of a yellow conidial color mutant of Aspergillus flavus.</title>
        <authorList>
            <person name="Chang P.-K."/>
            <person name="Mack B.M."/>
            <person name="Scharfenstein L."/>
            <person name="Gilbert M.K."/>
        </authorList>
    </citation>
    <scope>NUCLEOTIDE SEQUENCE [LARGE SCALE GENOMIC DNA]</scope>
    <source>
        <strain evidence="2 3">CA14</strain>
    </source>
</reference>
<dbReference type="EMBL" id="QQZZ01000039">
    <property type="protein sequence ID" value="RMZ45421.1"/>
    <property type="molecule type" value="Genomic_DNA"/>
</dbReference>
<feature type="compositionally biased region" description="Acidic residues" evidence="1">
    <location>
        <begin position="218"/>
        <end position="241"/>
    </location>
</feature>
<dbReference type="InterPro" id="IPR021842">
    <property type="entry name" value="DUF3435"/>
</dbReference>
<evidence type="ECO:0008006" key="4">
    <source>
        <dbReference type="Google" id="ProtNLM"/>
    </source>
</evidence>
<organism evidence="2 3">
    <name type="scientific">Aspergillus flavus</name>
    <dbReference type="NCBI Taxonomy" id="5059"/>
    <lineage>
        <taxon>Eukaryota</taxon>
        <taxon>Fungi</taxon>
        <taxon>Dikarya</taxon>
        <taxon>Ascomycota</taxon>
        <taxon>Pezizomycotina</taxon>
        <taxon>Eurotiomycetes</taxon>
        <taxon>Eurotiomycetidae</taxon>
        <taxon>Eurotiales</taxon>
        <taxon>Aspergillaceae</taxon>
        <taxon>Aspergillus</taxon>
        <taxon>Aspergillus subgen. Circumdati</taxon>
    </lineage>
</organism>
<gene>
    <name evidence="2" type="ORF">CA14_012729</name>
</gene>